<gene>
    <name evidence="1" type="ORF">F0U60_21740</name>
</gene>
<accession>A0ABY9WRM6</accession>
<sequence>MGEGSAFAQMEAALEALRPGEAPVVGFVLMDTLLLPRVDLEAVKDTVARALCEHLRTRLTPPPALEEIRARRYEVEAELSGDGDTTAVPHRWAMEVWLGTWLTGPEQQAEAARLHALELRLLGRALCPHPDAAKVLSRLRTQGRRVIFICNTSCAASDMQAVLAEGPLGGLADALYTCGDAGRGMHEGLLRQVLDAEQLRPEQLLLVSPEGALPPLRGVRTLRFEEPFERRRRLRLRSIYRLARANPYWSLECVEEVLRSAPSHLRPVEDDTYRVGRILAPSLVAFVLDVLERAERLGLERLFFLSREGLTFLRILGILHRAGAVPRLPEVRYLFASRASTLLASMREWSWEELYRFWRQYDRQSLRSLLRNLSLPEDEFLPLAAACGLVDAERPLRPPSEDVEFARFLSYRPACVAFLRHRDAARERLRQYLAGCGMLNRTRVGLVDIGWKGSMQDNLVRAMEGLEGWPEVHGFYVACTDTAPESPRSRKYGFLADLRRKDLEEDDLFRNTAIFEMATQAHHGSTVAYAPHPLAPSRMLPVLVSHALERENSERHFRLMQRAIFDYARDFAELRELLPFTAEELRPGALAAVLRYTRYPTREEAEAFLRYSHVESFGVHEVTTFGLRVDARKLLALRHPRRMLGEIRRAFWRNPWRDGVVRRSGVPLGNWLHDAYCAWLQVR</sequence>
<dbReference type="InterPro" id="IPR036412">
    <property type="entry name" value="HAD-like_sf"/>
</dbReference>
<evidence type="ECO:0000313" key="1">
    <source>
        <dbReference type="EMBL" id="WNG46442.1"/>
    </source>
</evidence>
<dbReference type="InterPro" id="IPR023214">
    <property type="entry name" value="HAD_sf"/>
</dbReference>
<protein>
    <submittedName>
        <fullName evidence="1">Uncharacterized protein</fullName>
    </submittedName>
</protein>
<proteinExistence type="predicted"/>
<dbReference type="Proteomes" id="UP001611383">
    <property type="component" value="Chromosome"/>
</dbReference>
<dbReference type="RefSeq" id="WP_395822826.1">
    <property type="nucleotide sequence ID" value="NZ_CP043494.1"/>
</dbReference>
<dbReference type="SUPFAM" id="SSF56784">
    <property type="entry name" value="HAD-like"/>
    <property type="match status" value="1"/>
</dbReference>
<dbReference type="EMBL" id="CP043494">
    <property type="protein sequence ID" value="WNG46442.1"/>
    <property type="molecule type" value="Genomic_DNA"/>
</dbReference>
<evidence type="ECO:0000313" key="2">
    <source>
        <dbReference type="Proteomes" id="UP001611383"/>
    </source>
</evidence>
<organism evidence="1 2">
    <name type="scientific">Archangium minus</name>
    <dbReference type="NCBI Taxonomy" id="83450"/>
    <lineage>
        <taxon>Bacteria</taxon>
        <taxon>Pseudomonadati</taxon>
        <taxon>Myxococcota</taxon>
        <taxon>Myxococcia</taxon>
        <taxon>Myxococcales</taxon>
        <taxon>Cystobacterineae</taxon>
        <taxon>Archangiaceae</taxon>
        <taxon>Archangium</taxon>
    </lineage>
</organism>
<dbReference type="Gene3D" id="3.40.50.1000">
    <property type="entry name" value="HAD superfamily/HAD-like"/>
    <property type="match status" value="1"/>
</dbReference>
<keyword evidence="2" id="KW-1185">Reference proteome</keyword>
<reference evidence="1 2" key="1">
    <citation type="submission" date="2019-08" db="EMBL/GenBank/DDBJ databases">
        <title>Archangium and Cystobacter genomes.</title>
        <authorList>
            <person name="Chen I.-C.K."/>
            <person name="Wielgoss S."/>
        </authorList>
    </citation>
    <scope>NUCLEOTIDE SEQUENCE [LARGE SCALE GENOMIC DNA]</scope>
    <source>
        <strain evidence="1 2">Cbm 6</strain>
    </source>
</reference>
<name>A0ABY9WRM6_9BACT</name>